<feature type="transmembrane region" description="Helical" evidence="9">
    <location>
        <begin position="275"/>
        <end position="293"/>
    </location>
</feature>
<feature type="domain" description="Cation/H+ exchanger transmembrane" evidence="10">
    <location>
        <begin position="15"/>
        <end position="390"/>
    </location>
</feature>
<evidence type="ECO:0000256" key="6">
    <source>
        <dbReference type="ARBA" id="ARBA00022989"/>
    </source>
</evidence>
<dbReference type="InterPro" id="IPR036291">
    <property type="entry name" value="NAD(P)-bd_dom_sf"/>
</dbReference>
<feature type="transmembrane region" description="Helical" evidence="9">
    <location>
        <begin position="334"/>
        <end position="354"/>
    </location>
</feature>
<reference evidence="13" key="1">
    <citation type="submission" date="2017-04" db="EMBL/GenBank/DDBJ databases">
        <authorList>
            <person name="Varghese N."/>
            <person name="Submissions S."/>
        </authorList>
    </citation>
    <scope>NUCLEOTIDE SEQUENCE [LARGE SCALE GENOMIC DNA]</scope>
    <source>
        <strain evidence="13">RKEM611</strain>
    </source>
</reference>
<dbReference type="GO" id="GO:0005886">
    <property type="term" value="C:plasma membrane"/>
    <property type="evidence" value="ECO:0007669"/>
    <property type="project" value="UniProtKB-SubCell"/>
</dbReference>
<keyword evidence="8 9" id="KW-0472">Membrane</keyword>
<feature type="transmembrane region" description="Helical" evidence="9">
    <location>
        <begin position="299"/>
        <end position="322"/>
    </location>
</feature>
<dbReference type="Gene3D" id="3.40.50.720">
    <property type="entry name" value="NAD(P)-binding Rossmann-like Domain"/>
    <property type="match status" value="1"/>
</dbReference>
<feature type="domain" description="RCK N-terminal" evidence="11">
    <location>
        <begin position="403"/>
        <end position="506"/>
    </location>
</feature>
<evidence type="ECO:0000256" key="2">
    <source>
        <dbReference type="ARBA" id="ARBA00022448"/>
    </source>
</evidence>
<feature type="transmembrane region" description="Helical" evidence="9">
    <location>
        <begin position="92"/>
        <end position="112"/>
    </location>
</feature>
<comment type="subcellular location">
    <subcellularLocation>
        <location evidence="1">Cell membrane</location>
        <topology evidence="1">Multi-pass membrane protein</topology>
    </subcellularLocation>
</comment>
<accession>A0A1Y6BDX8</accession>
<evidence type="ECO:0000259" key="11">
    <source>
        <dbReference type="Pfam" id="PF02254"/>
    </source>
</evidence>
<name>A0A1Y6BDX8_9BACT</name>
<protein>
    <submittedName>
        <fullName evidence="12">Sodium/proton antiporter, CPA1 family</fullName>
    </submittedName>
</protein>
<feature type="transmembrane region" description="Helical" evidence="9">
    <location>
        <begin position="54"/>
        <end position="71"/>
    </location>
</feature>
<dbReference type="OrthoDB" id="570124at2"/>
<keyword evidence="13" id="KW-1185">Reference proteome</keyword>
<dbReference type="SUPFAM" id="SSF51735">
    <property type="entry name" value="NAD(P)-binding Rossmann-fold domains"/>
    <property type="match status" value="1"/>
</dbReference>
<dbReference type="RefSeq" id="WP_132316339.1">
    <property type="nucleotide sequence ID" value="NZ_FWZT01000003.1"/>
</dbReference>
<dbReference type="PANTHER" id="PTHR32507">
    <property type="entry name" value="NA(+)/H(+) ANTIPORTER 1"/>
    <property type="match status" value="1"/>
</dbReference>
<feature type="transmembrane region" description="Helical" evidence="9">
    <location>
        <begin position="30"/>
        <end position="48"/>
    </location>
</feature>
<feature type="transmembrane region" description="Helical" evidence="9">
    <location>
        <begin position="186"/>
        <end position="211"/>
    </location>
</feature>
<keyword evidence="3" id="KW-0050">Antiport</keyword>
<organism evidence="12 13">
    <name type="scientific">Pseudobacteriovorax antillogorgiicola</name>
    <dbReference type="NCBI Taxonomy" id="1513793"/>
    <lineage>
        <taxon>Bacteria</taxon>
        <taxon>Pseudomonadati</taxon>
        <taxon>Bdellovibrionota</taxon>
        <taxon>Oligoflexia</taxon>
        <taxon>Oligoflexales</taxon>
        <taxon>Pseudobacteriovoracaceae</taxon>
        <taxon>Pseudobacteriovorax</taxon>
    </lineage>
</organism>
<evidence type="ECO:0000256" key="1">
    <source>
        <dbReference type="ARBA" id="ARBA00004651"/>
    </source>
</evidence>
<evidence type="ECO:0000313" key="12">
    <source>
        <dbReference type="EMBL" id="SME99708.1"/>
    </source>
</evidence>
<dbReference type="InterPro" id="IPR038770">
    <property type="entry name" value="Na+/solute_symporter_sf"/>
</dbReference>
<dbReference type="GO" id="GO:1902600">
    <property type="term" value="P:proton transmembrane transport"/>
    <property type="evidence" value="ECO:0007669"/>
    <property type="project" value="InterPro"/>
</dbReference>
<sequence length="634" mass="69524">MKQTGTLTVIISMAVGIFGQTLASHLKIPAIILLLFLGVSIGPDGLGLIDPSRLGNLLATIVGFAVAVILFEGGLQLEVRRLRRQATVIQRLIGSGAIITAVLASLTCYYIMGWEWQICLLFGTLVIVTGPTVVTPLLRRIKANRRLHTILEAEGVLIDPVGAIIAVAALDFVIGSQATDAFWDTMLFLISTLAFGFLAGVAGGFLIGYSLKLNKLIPRDLENMYTLALVILLFEVCNQVLHESGIMAVTVAGIIVGNMKLPATHRLLHFKEQLTIMLIGFLFVLLAADIRMVDVIALGWPGIGVVLSLIFIVRPINVLWSARGSRLSWNERLFMCWLAPRGIVAAAVASLFAFDLSRAEIGGGTEMRALVFLVIASTVVMQGLSAGPIASLLKVRRKSNWGYVIIGANQVSRVLAKILSFNKEDVVLVDSNSASFYEASEEGFRVIYGNALEESVLMRAGIDVRRSVIASTPNNDLNIMALKRTKDFDHNIRVCIATQRNSHVDEKVVKSMEARTLFGCRTDFNLWLHRISQGTAVVWKLRTEQGAKFKLSSDNIADGPNNDRSVLFLAAKPKGYWEPAFDGMEIGENQELFALVYTDLTEENVLDWLAEYKISRLEATKIDDLKLVSPESDH</sequence>
<dbReference type="GO" id="GO:0006813">
    <property type="term" value="P:potassium ion transport"/>
    <property type="evidence" value="ECO:0007669"/>
    <property type="project" value="InterPro"/>
</dbReference>
<dbReference type="InterPro" id="IPR003148">
    <property type="entry name" value="RCK_N"/>
</dbReference>
<evidence type="ECO:0000256" key="9">
    <source>
        <dbReference type="SAM" id="Phobius"/>
    </source>
</evidence>
<proteinExistence type="predicted"/>
<keyword evidence="5 9" id="KW-0812">Transmembrane</keyword>
<evidence type="ECO:0000259" key="10">
    <source>
        <dbReference type="Pfam" id="PF00999"/>
    </source>
</evidence>
<gene>
    <name evidence="12" type="ORF">SAMN06296036_10323</name>
</gene>
<keyword evidence="4" id="KW-1003">Cell membrane</keyword>
<keyword evidence="6 9" id="KW-1133">Transmembrane helix</keyword>
<dbReference type="Proteomes" id="UP000192907">
    <property type="component" value="Unassembled WGS sequence"/>
</dbReference>
<dbReference type="Pfam" id="PF02254">
    <property type="entry name" value="TrkA_N"/>
    <property type="match status" value="1"/>
</dbReference>
<feature type="transmembrane region" description="Helical" evidence="9">
    <location>
        <begin position="118"/>
        <end position="138"/>
    </location>
</feature>
<evidence type="ECO:0000313" key="13">
    <source>
        <dbReference type="Proteomes" id="UP000192907"/>
    </source>
</evidence>
<evidence type="ECO:0000256" key="5">
    <source>
        <dbReference type="ARBA" id="ARBA00022692"/>
    </source>
</evidence>
<feature type="transmembrane region" description="Helical" evidence="9">
    <location>
        <begin position="150"/>
        <end position="174"/>
    </location>
</feature>
<dbReference type="Pfam" id="PF00999">
    <property type="entry name" value="Na_H_Exchanger"/>
    <property type="match status" value="1"/>
</dbReference>
<keyword evidence="7" id="KW-0406">Ion transport</keyword>
<evidence type="ECO:0000256" key="3">
    <source>
        <dbReference type="ARBA" id="ARBA00022449"/>
    </source>
</evidence>
<evidence type="ECO:0000256" key="8">
    <source>
        <dbReference type="ARBA" id="ARBA00023136"/>
    </source>
</evidence>
<dbReference type="InterPro" id="IPR006153">
    <property type="entry name" value="Cation/H_exchanger_TM"/>
</dbReference>
<dbReference type="AlphaFoldDB" id="A0A1Y6BDX8"/>
<feature type="transmembrane region" description="Helical" evidence="9">
    <location>
        <begin position="369"/>
        <end position="393"/>
    </location>
</feature>
<dbReference type="GO" id="GO:0015297">
    <property type="term" value="F:antiporter activity"/>
    <property type="evidence" value="ECO:0007669"/>
    <property type="project" value="UniProtKB-KW"/>
</dbReference>
<keyword evidence="2" id="KW-0813">Transport</keyword>
<dbReference type="Gene3D" id="1.20.1530.20">
    <property type="match status" value="1"/>
</dbReference>
<dbReference type="EMBL" id="FWZT01000003">
    <property type="protein sequence ID" value="SME99708.1"/>
    <property type="molecule type" value="Genomic_DNA"/>
</dbReference>
<dbReference type="PANTHER" id="PTHR32507:SF0">
    <property type="entry name" value="NA(+)_H(+) ANTIPORTER 2-RELATED"/>
    <property type="match status" value="1"/>
</dbReference>
<evidence type="ECO:0000256" key="4">
    <source>
        <dbReference type="ARBA" id="ARBA00022475"/>
    </source>
</evidence>
<evidence type="ECO:0000256" key="7">
    <source>
        <dbReference type="ARBA" id="ARBA00023065"/>
    </source>
</evidence>
<dbReference type="STRING" id="1513793.SAMN06296036_10323"/>